<organism evidence="3 4">
    <name type="scientific">Microvirga arabica</name>
    <dbReference type="NCBI Taxonomy" id="1128671"/>
    <lineage>
        <taxon>Bacteria</taxon>
        <taxon>Pseudomonadati</taxon>
        <taxon>Pseudomonadota</taxon>
        <taxon>Alphaproteobacteria</taxon>
        <taxon>Hyphomicrobiales</taxon>
        <taxon>Methylobacteriaceae</taxon>
        <taxon>Microvirga</taxon>
    </lineage>
</organism>
<dbReference type="SUPFAM" id="SSF53850">
    <property type="entry name" value="Periplasmic binding protein-like II"/>
    <property type="match status" value="1"/>
</dbReference>
<dbReference type="PANTHER" id="PTHR42779:SF1">
    <property type="entry name" value="PROTEIN YNJB"/>
    <property type="match status" value="1"/>
</dbReference>
<dbReference type="Gene3D" id="3.40.190.10">
    <property type="entry name" value="Periplasmic binding protein-like II"/>
    <property type="match status" value="1"/>
</dbReference>
<proteinExistence type="predicted"/>
<dbReference type="RefSeq" id="WP_377030838.1">
    <property type="nucleotide sequence ID" value="NZ_JBHOMY010000081.1"/>
</dbReference>
<dbReference type="EMBL" id="JBHOMY010000081">
    <property type="protein sequence ID" value="MFC1459093.1"/>
    <property type="molecule type" value="Genomic_DNA"/>
</dbReference>
<dbReference type="PANTHER" id="PTHR42779">
    <property type="entry name" value="PROTEIN YNJB"/>
    <property type="match status" value="1"/>
</dbReference>
<feature type="signal peptide" evidence="2">
    <location>
        <begin position="1"/>
        <end position="22"/>
    </location>
</feature>
<evidence type="ECO:0000313" key="3">
    <source>
        <dbReference type="EMBL" id="MFC1459093.1"/>
    </source>
</evidence>
<keyword evidence="4" id="KW-1185">Reference proteome</keyword>
<name>A0ABV6YCS3_9HYPH</name>
<dbReference type="InterPro" id="IPR006059">
    <property type="entry name" value="SBP"/>
</dbReference>
<dbReference type="Proteomes" id="UP001593940">
    <property type="component" value="Unassembled WGS sequence"/>
</dbReference>
<keyword evidence="1" id="KW-0574">Periplasm</keyword>
<feature type="chain" id="PRO_5047459776" evidence="2">
    <location>
        <begin position="23"/>
        <end position="383"/>
    </location>
</feature>
<protein>
    <submittedName>
        <fullName evidence="3">Extracellular solute-binding protein</fullName>
    </submittedName>
</protein>
<keyword evidence="2" id="KW-0732">Signal</keyword>
<evidence type="ECO:0000256" key="1">
    <source>
        <dbReference type="ARBA" id="ARBA00022764"/>
    </source>
</evidence>
<evidence type="ECO:0000313" key="4">
    <source>
        <dbReference type="Proteomes" id="UP001593940"/>
    </source>
</evidence>
<evidence type="ECO:0000256" key="2">
    <source>
        <dbReference type="SAM" id="SignalP"/>
    </source>
</evidence>
<accession>A0ABV6YCS3</accession>
<reference evidence="3 4" key="1">
    <citation type="submission" date="2024-09" db="EMBL/GenBank/DDBJ databases">
        <title>Nodulacao em especies de Leguminosae Basais da Amazonia e Caracterizacao dos Rizobios e Bacterias Associadas aos Nodulos.</title>
        <authorList>
            <person name="Jambeiro I.C.A."/>
            <person name="Lopes I.S."/>
            <person name="Aguiar E.R.G.R."/>
            <person name="Santos A.F.J."/>
            <person name="Dos Santos J.M.F."/>
            <person name="Gross E."/>
        </authorList>
    </citation>
    <scope>NUCLEOTIDE SEQUENCE [LARGE SCALE GENOMIC DNA]</scope>
    <source>
        <strain evidence="3 4">BRUESC1165</strain>
    </source>
</reference>
<comment type="caution">
    <text evidence="3">The sequence shown here is derived from an EMBL/GenBank/DDBJ whole genome shotgun (WGS) entry which is preliminary data.</text>
</comment>
<dbReference type="Pfam" id="PF13416">
    <property type="entry name" value="SBP_bac_8"/>
    <property type="match status" value="1"/>
</dbReference>
<gene>
    <name evidence="3" type="ORF">ACETIH_20785</name>
</gene>
<sequence length="383" mass="41497">MKPAQILLAGVFAAALASTAQAQTTLNVATAGDQNMVDYINDYLGPLFEKQNPGTKVRALGTGPGDAGSQKIFERLDAQAKSNAPAWDVDVAVVHEKITGKLVTDKLLANYRSGIQTANLATRDSSKAALGTPVDGYVMPMFHSQTAIAYNPDIVKNPPSTYDELVDWAKKNPKQFGYNGIKGGMSGVSFVMGWMYAYGPDAKKLQNGPFDAELTKSKAWNDAMANLKEFNKNVTFTPGNAGTLDMLNRGEIAMGPVWVDMFYSWKAEGRLNPSMKLKLVGPGMPGQPMYYVVPAKAAQSDLAKKFVALATSPEVQAEGIVKRFSWYPGIDAKHVQAKLDGATWQKLFTDVTPDDLATKGKSFPVGPYFDAILESYERQTATN</sequence>